<dbReference type="Proteomes" id="UP001500403">
    <property type="component" value="Unassembled WGS sequence"/>
</dbReference>
<dbReference type="EMBL" id="BAAAUD010000020">
    <property type="protein sequence ID" value="GAA2936040.1"/>
    <property type="molecule type" value="Genomic_DNA"/>
</dbReference>
<evidence type="ECO:0000313" key="1">
    <source>
        <dbReference type="EMBL" id="GAA2936040.1"/>
    </source>
</evidence>
<gene>
    <name evidence="1" type="ORF">GCM10010446_21490</name>
</gene>
<protein>
    <submittedName>
        <fullName evidence="1">Uncharacterized protein</fullName>
    </submittedName>
</protein>
<proteinExistence type="predicted"/>
<sequence length="80" mass="8521">MVMQEGRGVDVQFTADGHNGRTGIVDLDLDVQVRFLRGHLFGFLAEGTVRGLLVTACSPRRLPVTVGGSTREEAQPALAG</sequence>
<keyword evidence="2" id="KW-1185">Reference proteome</keyword>
<evidence type="ECO:0000313" key="2">
    <source>
        <dbReference type="Proteomes" id="UP001500403"/>
    </source>
</evidence>
<accession>A0ABP6JPD3</accession>
<organism evidence="1 2">
    <name type="scientific">Streptomyces enissocaesilis</name>
    <dbReference type="NCBI Taxonomy" id="332589"/>
    <lineage>
        <taxon>Bacteria</taxon>
        <taxon>Bacillati</taxon>
        <taxon>Actinomycetota</taxon>
        <taxon>Actinomycetes</taxon>
        <taxon>Kitasatosporales</taxon>
        <taxon>Streptomycetaceae</taxon>
        <taxon>Streptomyces</taxon>
        <taxon>Streptomyces rochei group</taxon>
    </lineage>
</organism>
<name>A0ABP6JPD3_9ACTN</name>
<reference evidence="2" key="1">
    <citation type="journal article" date="2019" name="Int. J. Syst. Evol. Microbiol.">
        <title>The Global Catalogue of Microorganisms (GCM) 10K type strain sequencing project: providing services to taxonomists for standard genome sequencing and annotation.</title>
        <authorList>
            <consortium name="The Broad Institute Genomics Platform"/>
            <consortium name="The Broad Institute Genome Sequencing Center for Infectious Disease"/>
            <person name="Wu L."/>
            <person name="Ma J."/>
        </authorList>
    </citation>
    <scope>NUCLEOTIDE SEQUENCE [LARGE SCALE GENOMIC DNA]</scope>
    <source>
        <strain evidence="2">JCM 9088</strain>
    </source>
</reference>
<comment type="caution">
    <text evidence="1">The sequence shown here is derived from an EMBL/GenBank/DDBJ whole genome shotgun (WGS) entry which is preliminary data.</text>
</comment>